<dbReference type="PROSITE" id="PS00042">
    <property type="entry name" value="HTH_CRP_1"/>
    <property type="match status" value="1"/>
</dbReference>
<dbReference type="InterPro" id="IPR000595">
    <property type="entry name" value="cNMP-bd_dom"/>
</dbReference>
<dbReference type="OrthoDB" id="892842at2"/>
<name>A0A558BXV2_9BACT</name>
<evidence type="ECO:0000259" key="5">
    <source>
        <dbReference type="PROSITE" id="PS51063"/>
    </source>
</evidence>
<dbReference type="SMART" id="SM00100">
    <property type="entry name" value="cNMP"/>
    <property type="match status" value="1"/>
</dbReference>
<organism evidence="6 7">
    <name type="scientific">Hymenobacter setariae</name>
    <dbReference type="NCBI Taxonomy" id="2594794"/>
    <lineage>
        <taxon>Bacteria</taxon>
        <taxon>Pseudomonadati</taxon>
        <taxon>Bacteroidota</taxon>
        <taxon>Cytophagia</taxon>
        <taxon>Cytophagales</taxon>
        <taxon>Hymenobacteraceae</taxon>
        <taxon>Hymenobacter</taxon>
    </lineage>
</organism>
<dbReference type="PANTHER" id="PTHR24567:SF74">
    <property type="entry name" value="HTH-TYPE TRANSCRIPTIONAL REGULATOR ARCR"/>
    <property type="match status" value="1"/>
</dbReference>
<evidence type="ECO:0000256" key="2">
    <source>
        <dbReference type="ARBA" id="ARBA00023125"/>
    </source>
</evidence>
<dbReference type="CDD" id="cd00038">
    <property type="entry name" value="CAP_ED"/>
    <property type="match status" value="1"/>
</dbReference>
<evidence type="ECO:0000256" key="1">
    <source>
        <dbReference type="ARBA" id="ARBA00023015"/>
    </source>
</evidence>
<dbReference type="SMART" id="SM00419">
    <property type="entry name" value="HTH_CRP"/>
    <property type="match status" value="1"/>
</dbReference>
<dbReference type="PANTHER" id="PTHR24567">
    <property type="entry name" value="CRP FAMILY TRANSCRIPTIONAL REGULATORY PROTEIN"/>
    <property type="match status" value="1"/>
</dbReference>
<evidence type="ECO:0000259" key="4">
    <source>
        <dbReference type="PROSITE" id="PS50042"/>
    </source>
</evidence>
<evidence type="ECO:0000313" key="6">
    <source>
        <dbReference type="EMBL" id="TVT41345.1"/>
    </source>
</evidence>
<dbReference type="GO" id="GO:0003677">
    <property type="term" value="F:DNA binding"/>
    <property type="evidence" value="ECO:0007669"/>
    <property type="project" value="UniProtKB-KW"/>
</dbReference>
<dbReference type="EMBL" id="VMRJ01000002">
    <property type="protein sequence ID" value="TVT41345.1"/>
    <property type="molecule type" value="Genomic_DNA"/>
</dbReference>
<dbReference type="InterPro" id="IPR018490">
    <property type="entry name" value="cNMP-bd_dom_sf"/>
</dbReference>
<dbReference type="Proteomes" id="UP000317624">
    <property type="component" value="Unassembled WGS sequence"/>
</dbReference>
<dbReference type="Gene3D" id="1.10.10.10">
    <property type="entry name" value="Winged helix-like DNA-binding domain superfamily/Winged helix DNA-binding domain"/>
    <property type="match status" value="1"/>
</dbReference>
<dbReference type="GO" id="GO:0003700">
    <property type="term" value="F:DNA-binding transcription factor activity"/>
    <property type="evidence" value="ECO:0007669"/>
    <property type="project" value="InterPro"/>
</dbReference>
<evidence type="ECO:0000256" key="3">
    <source>
        <dbReference type="ARBA" id="ARBA00023163"/>
    </source>
</evidence>
<reference evidence="6 7" key="1">
    <citation type="submission" date="2019-07" db="EMBL/GenBank/DDBJ databases">
        <title>Hymenobacter sp. straun FUR1 Genome sequencing and assembly.</title>
        <authorList>
            <person name="Chhetri G."/>
        </authorList>
    </citation>
    <scope>NUCLEOTIDE SEQUENCE [LARGE SCALE GENOMIC DNA]</scope>
    <source>
        <strain evidence="6 7">Fur1</strain>
    </source>
</reference>
<dbReference type="SUPFAM" id="SSF46785">
    <property type="entry name" value="Winged helix' DNA-binding domain"/>
    <property type="match status" value="1"/>
</dbReference>
<dbReference type="GO" id="GO:0005829">
    <property type="term" value="C:cytosol"/>
    <property type="evidence" value="ECO:0007669"/>
    <property type="project" value="TreeGrafter"/>
</dbReference>
<feature type="domain" description="Cyclic nucleotide-binding" evidence="4">
    <location>
        <begin position="33"/>
        <end position="153"/>
    </location>
</feature>
<dbReference type="AlphaFoldDB" id="A0A558BXV2"/>
<comment type="caution">
    <text evidence="6">The sequence shown here is derived from an EMBL/GenBank/DDBJ whole genome shotgun (WGS) entry which is preliminary data.</text>
</comment>
<dbReference type="Gene3D" id="2.60.120.10">
    <property type="entry name" value="Jelly Rolls"/>
    <property type="match status" value="1"/>
</dbReference>
<dbReference type="Pfam" id="PF13545">
    <property type="entry name" value="HTH_Crp_2"/>
    <property type="match status" value="1"/>
</dbReference>
<dbReference type="InterPro" id="IPR036388">
    <property type="entry name" value="WH-like_DNA-bd_sf"/>
</dbReference>
<dbReference type="InterPro" id="IPR014710">
    <property type="entry name" value="RmlC-like_jellyroll"/>
</dbReference>
<proteinExistence type="predicted"/>
<protein>
    <submittedName>
        <fullName evidence="6">Crp/Fnr family transcriptional regulator</fullName>
    </submittedName>
</protein>
<keyword evidence="1" id="KW-0805">Transcription regulation</keyword>
<dbReference type="InterPro" id="IPR012318">
    <property type="entry name" value="HTH_CRP"/>
</dbReference>
<feature type="domain" description="HTH crp-type" evidence="5">
    <location>
        <begin position="167"/>
        <end position="239"/>
    </location>
</feature>
<accession>A0A558BXV2</accession>
<keyword evidence="2" id="KW-0238">DNA-binding</keyword>
<keyword evidence="7" id="KW-1185">Reference proteome</keyword>
<keyword evidence="3" id="KW-0804">Transcription</keyword>
<dbReference type="InterPro" id="IPR050397">
    <property type="entry name" value="Env_Response_Regulators"/>
</dbReference>
<dbReference type="InterPro" id="IPR036390">
    <property type="entry name" value="WH_DNA-bd_sf"/>
</dbReference>
<dbReference type="PROSITE" id="PS51063">
    <property type="entry name" value="HTH_CRP_2"/>
    <property type="match status" value="1"/>
</dbReference>
<dbReference type="SUPFAM" id="SSF51206">
    <property type="entry name" value="cAMP-binding domain-like"/>
    <property type="match status" value="1"/>
</dbReference>
<dbReference type="PROSITE" id="PS50042">
    <property type="entry name" value="CNMP_BINDING_3"/>
    <property type="match status" value="1"/>
</dbReference>
<gene>
    <name evidence="6" type="ORF">FNT36_07785</name>
</gene>
<evidence type="ECO:0000313" key="7">
    <source>
        <dbReference type="Proteomes" id="UP000317624"/>
    </source>
</evidence>
<dbReference type="InterPro" id="IPR018335">
    <property type="entry name" value="Tscrpt_reg_HTH_Crp-type_CS"/>
</dbReference>
<dbReference type="CDD" id="cd00092">
    <property type="entry name" value="HTH_CRP"/>
    <property type="match status" value="1"/>
</dbReference>
<dbReference type="Pfam" id="PF00027">
    <property type="entry name" value="cNMP_binding"/>
    <property type="match status" value="1"/>
</dbReference>
<sequence>MLILVCPLYTYYYHMQRFTKPECQTCPHRKNPLMSCCSPEELEFTSSNKTTHYYQKGQYIYQEGNHAMGLFCISQGKIKLSKAAGDNKEQIVHLLREGGVMGYRALLAGSRYTHSAVALEDCVVCFMPRPDFLRLVQANQQFSMSLMQLLAQTLGLAEERMMHLAYKPVRERLAGALLLVQQTFQRDDDALPFRIALGREDLAALVGTAKETVSRLLSEFKDAGMIATRGSQITILKPMRLQELATMYD</sequence>
<dbReference type="PRINTS" id="PR00034">
    <property type="entry name" value="HTHCRP"/>
</dbReference>